<dbReference type="OrthoDB" id="7595700at2"/>
<dbReference type="EMBL" id="QXDC01000002">
    <property type="protein sequence ID" value="RIA46214.1"/>
    <property type="molecule type" value="Genomic_DNA"/>
</dbReference>
<evidence type="ECO:0000313" key="1">
    <source>
        <dbReference type="EMBL" id="RIA46214.1"/>
    </source>
</evidence>
<name>A0A397PJ89_9SPHN</name>
<dbReference type="RefSeq" id="WP_119034458.1">
    <property type="nucleotide sequence ID" value="NZ_QXDC01000002.1"/>
</dbReference>
<organism evidence="1 2">
    <name type="scientific">Hephaestia caeni</name>
    <dbReference type="NCBI Taxonomy" id="645617"/>
    <lineage>
        <taxon>Bacteria</taxon>
        <taxon>Pseudomonadati</taxon>
        <taxon>Pseudomonadota</taxon>
        <taxon>Alphaproteobacteria</taxon>
        <taxon>Sphingomonadales</taxon>
        <taxon>Sphingomonadaceae</taxon>
        <taxon>Hephaestia</taxon>
    </lineage>
</organism>
<proteinExistence type="predicted"/>
<keyword evidence="2" id="KW-1185">Reference proteome</keyword>
<evidence type="ECO:0000313" key="2">
    <source>
        <dbReference type="Proteomes" id="UP000266568"/>
    </source>
</evidence>
<accession>A0A397PJ89</accession>
<dbReference type="AlphaFoldDB" id="A0A397PJ89"/>
<dbReference type="Proteomes" id="UP000266568">
    <property type="component" value="Unassembled WGS sequence"/>
</dbReference>
<comment type="caution">
    <text evidence="1">The sequence shown here is derived from an EMBL/GenBank/DDBJ whole genome shotgun (WGS) entry which is preliminary data.</text>
</comment>
<sequence>MTVQAYEIEAALDRYARSAGVKPVQAYYIWGEFRVEQEGHVFYSDEAHEYCEACADTLLAQVLPLLPKVERDDHRVSPTNCHSEDTCKHCMTCGVLLDYALNDWGARNELTHYATELSTRDDLPPGEAFHIARIIEAAPNDEAVLAIARIALARIPKAAAEG</sequence>
<reference evidence="1 2" key="1">
    <citation type="submission" date="2018-08" db="EMBL/GenBank/DDBJ databases">
        <title>Genomic Encyclopedia of Type Strains, Phase IV (KMG-IV): sequencing the most valuable type-strain genomes for metagenomic binning, comparative biology and taxonomic classification.</title>
        <authorList>
            <person name="Goeker M."/>
        </authorList>
    </citation>
    <scope>NUCLEOTIDE SEQUENCE [LARGE SCALE GENOMIC DNA]</scope>
    <source>
        <strain evidence="1 2">DSM 25527</strain>
    </source>
</reference>
<protein>
    <submittedName>
        <fullName evidence="1">Uncharacterized protein</fullName>
    </submittedName>
</protein>
<gene>
    <name evidence="1" type="ORF">DFR49_0747</name>
</gene>